<keyword evidence="2" id="KW-0472">Membrane</keyword>
<accession>A0A8J5JTX7</accession>
<keyword evidence="4" id="KW-1185">Reference proteome</keyword>
<reference evidence="3" key="1">
    <citation type="journal article" date="2021" name="Sci. Adv.">
        <title>The American lobster genome reveals insights on longevity, neural, and immune adaptations.</title>
        <authorList>
            <person name="Polinski J.M."/>
            <person name="Zimin A.V."/>
            <person name="Clark K.F."/>
            <person name="Kohn A.B."/>
            <person name="Sadowski N."/>
            <person name="Timp W."/>
            <person name="Ptitsyn A."/>
            <person name="Khanna P."/>
            <person name="Romanova D.Y."/>
            <person name="Williams P."/>
            <person name="Greenwood S.J."/>
            <person name="Moroz L.L."/>
            <person name="Walt D.R."/>
            <person name="Bodnar A.G."/>
        </authorList>
    </citation>
    <scope>NUCLEOTIDE SEQUENCE</scope>
    <source>
        <strain evidence="3">GMGI-L3</strain>
    </source>
</reference>
<evidence type="ECO:0000313" key="4">
    <source>
        <dbReference type="Proteomes" id="UP000747542"/>
    </source>
</evidence>
<feature type="region of interest" description="Disordered" evidence="1">
    <location>
        <begin position="1"/>
        <end position="38"/>
    </location>
</feature>
<feature type="region of interest" description="Disordered" evidence="1">
    <location>
        <begin position="440"/>
        <end position="518"/>
    </location>
</feature>
<evidence type="ECO:0000313" key="3">
    <source>
        <dbReference type="EMBL" id="KAG7161740.1"/>
    </source>
</evidence>
<feature type="compositionally biased region" description="Polar residues" evidence="1">
    <location>
        <begin position="1"/>
        <end position="35"/>
    </location>
</feature>
<dbReference type="Proteomes" id="UP000747542">
    <property type="component" value="Unassembled WGS sequence"/>
</dbReference>
<evidence type="ECO:0000256" key="2">
    <source>
        <dbReference type="SAM" id="Phobius"/>
    </source>
</evidence>
<keyword evidence="2" id="KW-1133">Transmembrane helix</keyword>
<feature type="compositionally biased region" description="Acidic residues" evidence="1">
    <location>
        <begin position="504"/>
        <end position="518"/>
    </location>
</feature>
<protein>
    <submittedName>
        <fullName evidence="3">Uncharacterized protein</fullName>
    </submittedName>
</protein>
<name>A0A8J5JTX7_HOMAM</name>
<dbReference type="AlphaFoldDB" id="A0A8J5JTX7"/>
<keyword evidence="2" id="KW-0812">Transmembrane</keyword>
<feature type="region of interest" description="Disordered" evidence="1">
    <location>
        <begin position="247"/>
        <end position="268"/>
    </location>
</feature>
<evidence type="ECO:0000256" key="1">
    <source>
        <dbReference type="SAM" id="MobiDB-lite"/>
    </source>
</evidence>
<feature type="transmembrane region" description="Helical" evidence="2">
    <location>
        <begin position="564"/>
        <end position="588"/>
    </location>
</feature>
<dbReference type="EMBL" id="JAHLQT010028808">
    <property type="protein sequence ID" value="KAG7161740.1"/>
    <property type="molecule type" value="Genomic_DNA"/>
</dbReference>
<comment type="caution">
    <text evidence="3">The sequence shown here is derived from an EMBL/GenBank/DDBJ whole genome shotgun (WGS) entry which is preliminary data.</text>
</comment>
<gene>
    <name evidence="3" type="ORF">Hamer_G007376</name>
</gene>
<sequence length="598" mass="65492">MALPTSISSSPWQHVNLESSDTSTPDAPTLSTEKACSSPVDTAVPSAVSQEFVVHLSRSEDPGDVINTAEAVIGRGSVSPTQNIAETITNVDEIKTEQENAAYNGVLLRAVPAPVIATLYQSVSGSGYDKSALLRCNVTNAHQHTQVSAVANSLPFSSQEVRALRTCSRDIASITQALISNIPVKPVVSSTEVLDVKKTKKKSLDKEISKILSSADSNIDCGNERCDGTEIKCRKCGKIVPTNKTQANKSKFSAAPGPRSENSLRSNSVEKLKHSRNEAGLELVSSNYTNKQRRGSEENKKAFLRAVENSSSPSKTPSGFRTYSALLASSSRPIKKKGNRRTSVDVLYAREPSDPSIDKLRAKRRLSRQTDVSSVELMTLTEGNEPEDNMTQNFGSLVVPAEEQTPLADVLQLQMESIEVSNSQISPVSPSVDRIQELRAASSTESCPRAPWNSLETNFSSQDTDEKYINYEAQGRSPQNHQHESQDNVDTEDTKRENDAAREEEVEVDLGGPSDEDVNVDVVEGARQKQPAVKKKRKKECIRDTLAKNVLQKENVLEDWSTEIVILVALLVYLACKALGFMEVIIPARRKKKKNLRK</sequence>
<organism evidence="3 4">
    <name type="scientific">Homarus americanus</name>
    <name type="common">American lobster</name>
    <dbReference type="NCBI Taxonomy" id="6706"/>
    <lineage>
        <taxon>Eukaryota</taxon>
        <taxon>Metazoa</taxon>
        <taxon>Ecdysozoa</taxon>
        <taxon>Arthropoda</taxon>
        <taxon>Crustacea</taxon>
        <taxon>Multicrustacea</taxon>
        <taxon>Malacostraca</taxon>
        <taxon>Eumalacostraca</taxon>
        <taxon>Eucarida</taxon>
        <taxon>Decapoda</taxon>
        <taxon>Pleocyemata</taxon>
        <taxon>Astacidea</taxon>
        <taxon>Nephropoidea</taxon>
        <taxon>Nephropidae</taxon>
        <taxon>Homarus</taxon>
    </lineage>
</organism>
<feature type="compositionally biased region" description="Basic and acidic residues" evidence="1">
    <location>
        <begin position="481"/>
        <end position="503"/>
    </location>
</feature>
<proteinExistence type="predicted"/>